<protein>
    <recommendedName>
        <fullName evidence="1">Helix-turn-helix domain-containing protein</fullName>
    </recommendedName>
</protein>
<dbReference type="OrthoDB" id="122388at2"/>
<evidence type="ECO:0000259" key="1">
    <source>
        <dbReference type="Pfam" id="PF12728"/>
    </source>
</evidence>
<gene>
    <name evidence="2" type="ORF">JP09_002490</name>
</gene>
<dbReference type="InterPro" id="IPR009061">
    <property type="entry name" value="DNA-bd_dom_put_sf"/>
</dbReference>
<organism evidence="2 3">
    <name type="scientific">Dehalogenimonas etheniformans</name>
    <dbReference type="NCBI Taxonomy" id="1536648"/>
    <lineage>
        <taxon>Bacteria</taxon>
        <taxon>Bacillati</taxon>
        <taxon>Chloroflexota</taxon>
        <taxon>Dehalococcoidia</taxon>
        <taxon>Dehalococcoidales</taxon>
        <taxon>Dehalococcoidaceae</taxon>
        <taxon>Dehalogenimonas</taxon>
    </lineage>
</organism>
<dbReference type="Pfam" id="PF12728">
    <property type="entry name" value="HTH_17"/>
    <property type="match status" value="1"/>
</dbReference>
<dbReference type="Proteomes" id="UP000235653">
    <property type="component" value="Unassembled WGS sequence"/>
</dbReference>
<dbReference type="EMBL" id="JQAN02000006">
    <property type="protein sequence ID" value="PPD58760.1"/>
    <property type="molecule type" value="Genomic_DNA"/>
</dbReference>
<evidence type="ECO:0000313" key="3">
    <source>
        <dbReference type="Proteomes" id="UP000235653"/>
    </source>
</evidence>
<evidence type="ECO:0000313" key="2">
    <source>
        <dbReference type="EMBL" id="PPD58760.1"/>
    </source>
</evidence>
<keyword evidence="3" id="KW-1185">Reference proteome</keyword>
<reference evidence="2 3" key="1">
    <citation type="journal article" date="2017" name="ISME J.">
        <title>Grape pomace compost harbors organohalide-respiring Dehalogenimonas species with novel reductive dehalogenase genes.</title>
        <authorList>
            <person name="Yang Y."/>
            <person name="Higgins S.A."/>
            <person name="Yan J."/>
            <person name="Simsir B."/>
            <person name="Chourey K."/>
            <person name="Iyer R."/>
            <person name="Hettich R.L."/>
            <person name="Baldwin B."/>
            <person name="Ogles D.M."/>
            <person name="Loffler F.E."/>
        </authorList>
    </citation>
    <scope>NUCLEOTIDE SEQUENCE [LARGE SCALE GENOMIC DNA]</scope>
    <source>
        <strain evidence="2 3">GP</strain>
    </source>
</reference>
<comment type="caution">
    <text evidence="2">The sequence shown here is derived from an EMBL/GenBank/DDBJ whole genome shotgun (WGS) entry which is preliminary data.</text>
</comment>
<dbReference type="AlphaFoldDB" id="A0A2P5P8Z7"/>
<dbReference type="RefSeq" id="WP_102330244.1">
    <property type="nucleotide sequence ID" value="NZ_CP058566.2"/>
</dbReference>
<dbReference type="InterPro" id="IPR041657">
    <property type="entry name" value="HTH_17"/>
</dbReference>
<sequence>MPVTIKGTKYFRTAEVCRRVGISRNTLFRWCEDDELPGDLHRDFRGWRLFTEEQLKALLARTSAVITMAKSESR</sequence>
<feature type="domain" description="Helix-turn-helix" evidence="1">
    <location>
        <begin position="10"/>
        <end position="61"/>
    </location>
</feature>
<accession>A0A2P5P8Z7</accession>
<name>A0A2P5P8Z7_9CHLR</name>
<proteinExistence type="predicted"/>
<dbReference type="SUPFAM" id="SSF46955">
    <property type="entry name" value="Putative DNA-binding domain"/>
    <property type="match status" value="1"/>
</dbReference>
<dbReference type="Gene3D" id="1.10.1660.10">
    <property type="match status" value="1"/>
</dbReference>